<name>A0ABV6PAG5_9MICC</name>
<feature type="domain" description="ABC transporter" evidence="3">
    <location>
        <begin position="7"/>
        <end position="232"/>
    </location>
</feature>
<sequence>MTTPTAIEISHLTRTFGKTTAIDDLSVTVAKDSIVGLLGRNGAGKTTLMALITGQDRPSAGSIKVFGQSAVENPQVQEKISFIRDNQRYPEDFTPAKAFAAAKIFHPRWSQELAETMIDQFEIPVNTMIKKLSRGQISSVAFTIGLASRAPLTFLDEPYLGLDATNRNTLYQVLLDDYLQHPRTFIISTHLIDEIDKILEHVLVVDRGKLVLDDEVDAIRHRYQSVSGPAGIVAELTKDKTPLSTFTLGGLRSALVERSFDTNQVATAQHHGAEITTASLQDVVAALGVHESAAETGKTRGEARS</sequence>
<evidence type="ECO:0000259" key="3">
    <source>
        <dbReference type="PROSITE" id="PS50893"/>
    </source>
</evidence>
<dbReference type="InterPro" id="IPR003439">
    <property type="entry name" value="ABC_transporter-like_ATP-bd"/>
</dbReference>
<dbReference type="PANTHER" id="PTHR43158">
    <property type="entry name" value="SKFA PEPTIDE EXPORT ATP-BINDING PROTEIN SKFE"/>
    <property type="match status" value="1"/>
</dbReference>
<dbReference type="SUPFAM" id="SSF52540">
    <property type="entry name" value="P-loop containing nucleoside triphosphate hydrolases"/>
    <property type="match status" value="1"/>
</dbReference>
<dbReference type="GO" id="GO:0005524">
    <property type="term" value="F:ATP binding"/>
    <property type="evidence" value="ECO:0007669"/>
    <property type="project" value="UniProtKB-KW"/>
</dbReference>
<dbReference type="Proteomes" id="UP001589862">
    <property type="component" value="Unassembled WGS sequence"/>
</dbReference>
<dbReference type="PANTHER" id="PTHR43158:SF5">
    <property type="entry name" value="ABC TRANSPORTER, ATP-BINDING PROTEIN"/>
    <property type="match status" value="1"/>
</dbReference>
<reference evidence="4 5" key="1">
    <citation type="submission" date="2024-09" db="EMBL/GenBank/DDBJ databases">
        <authorList>
            <person name="Sun Q."/>
            <person name="Mori K."/>
        </authorList>
    </citation>
    <scope>NUCLEOTIDE SEQUENCE [LARGE SCALE GENOMIC DNA]</scope>
    <source>
        <strain evidence="4 5">NCAIM B.02604</strain>
    </source>
</reference>
<protein>
    <submittedName>
        <fullName evidence="4">ABC transporter ATP-binding protein</fullName>
    </submittedName>
</protein>
<dbReference type="EMBL" id="JBHLUB010000028">
    <property type="protein sequence ID" value="MFC0582083.1"/>
    <property type="molecule type" value="Genomic_DNA"/>
</dbReference>
<dbReference type="Pfam" id="PF00005">
    <property type="entry name" value="ABC_tran"/>
    <property type="match status" value="1"/>
</dbReference>
<keyword evidence="1" id="KW-0547">Nucleotide-binding</keyword>
<dbReference type="InterPro" id="IPR027417">
    <property type="entry name" value="P-loop_NTPase"/>
</dbReference>
<keyword evidence="5" id="KW-1185">Reference proteome</keyword>
<comment type="caution">
    <text evidence="4">The sequence shown here is derived from an EMBL/GenBank/DDBJ whole genome shotgun (WGS) entry which is preliminary data.</text>
</comment>
<evidence type="ECO:0000256" key="1">
    <source>
        <dbReference type="ARBA" id="ARBA00022741"/>
    </source>
</evidence>
<organism evidence="4 5">
    <name type="scientific">Micrococcoides hystricis</name>
    <dbReference type="NCBI Taxonomy" id="1572761"/>
    <lineage>
        <taxon>Bacteria</taxon>
        <taxon>Bacillati</taxon>
        <taxon>Actinomycetota</taxon>
        <taxon>Actinomycetes</taxon>
        <taxon>Micrococcales</taxon>
        <taxon>Micrococcaceae</taxon>
        <taxon>Micrococcoides</taxon>
    </lineage>
</organism>
<evidence type="ECO:0000256" key="2">
    <source>
        <dbReference type="ARBA" id="ARBA00022840"/>
    </source>
</evidence>
<dbReference type="PROSITE" id="PS50893">
    <property type="entry name" value="ABC_TRANSPORTER_2"/>
    <property type="match status" value="1"/>
</dbReference>
<dbReference type="InterPro" id="IPR003593">
    <property type="entry name" value="AAA+_ATPase"/>
</dbReference>
<dbReference type="Gene3D" id="3.40.50.300">
    <property type="entry name" value="P-loop containing nucleotide triphosphate hydrolases"/>
    <property type="match status" value="1"/>
</dbReference>
<dbReference type="SMART" id="SM00382">
    <property type="entry name" value="AAA"/>
    <property type="match status" value="1"/>
</dbReference>
<evidence type="ECO:0000313" key="5">
    <source>
        <dbReference type="Proteomes" id="UP001589862"/>
    </source>
</evidence>
<proteinExistence type="predicted"/>
<gene>
    <name evidence="4" type="ORF">ACFFFR_06760</name>
</gene>
<accession>A0ABV6PAG5</accession>
<evidence type="ECO:0000313" key="4">
    <source>
        <dbReference type="EMBL" id="MFC0582083.1"/>
    </source>
</evidence>
<keyword evidence="2 4" id="KW-0067">ATP-binding</keyword>
<dbReference type="RefSeq" id="WP_377458978.1">
    <property type="nucleotide sequence ID" value="NZ_JBHLUB010000028.1"/>
</dbReference>
<dbReference type="CDD" id="cd03230">
    <property type="entry name" value="ABC_DR_subfamily_A"/>
    <property type="match status" value="1"/>
</dbReference>